<keyword evidence="3" id="KW-1185">Reference proteome</keyword>
<dbReference type="Pfam" id="PF15697">
    <property type="entry name" value="DUF4666"/>
    <property type="match status" value="1"/>
</dbReference>
<dbReference type="InterPro" id="IPR031421">
    <property type="entry name" value="DUF4666"/>
</dbReference>
<proteinExistence type="predicted"/>
<feature type="region of interest" description="Disordered" evidence="1">
    <location>
        <begin position="1"/>
        <end position="106"/>
    </location>
</feature>
<sequence>MAALPRSEVSFRRSGSSGLVWEDQKYLSGELKPIKTKQEDDEEGVNHKNKRSDHDHESKNQRKSYRTVDVTSTVDPPSPKVSGCGCFGKPAKKTNKRKPPAGHRRS</sequence>
<organism evidence="2 3">
    <name type="scientific">Heracleum sosnowskyi</name>
    <dbReference type="NCBI Taxonomy" id="360622"/>
    <lineage>
        <taxon>Eukaryota</taxon>
        <taxon>Viridiplantae</taxon>
        <taxon>Streptophyta</taxon>
        <taxon>Embryophyta</taxon>
        <taxon>Tracheophyta</taxon>
        <taxon>Spermatophyta</taxon>
        <taxon>Magnoliopsida</taxon>
        <taxon>eudicotyledons</taxon>
        <taxon>Gunneridae</taxon>
        <taxon>Pentapetalae</taxon>
        <taxon>asterids</taxon>
        <taxon>campanulids</taxon>
        <taxon>Apiales</taxon>
        <taxon>Apiaceae</taxon>
        <taxon>Apioideae</taxon>
        <taxon>apioid superclade</taxon>
        <taxon>Tordylieae</taxon>
        <taxon>Tordyliinae</taxon>
        <taxon>Heracleum</taxon>
    </lineage>
</organism>
<feature type="compositionally biased region" description="Basic residues" evidence="1">
    <location>
        <begin position="90"/>
        <end position="106"/>
    </location>
</feature>
<reference evidence="2" key="2">
    <citation type="submission" date="2023-05" db="EMBL/GenBank/DDBJ databases">
        <authorList>
            <person name="Schelkunov M.I."/>
        </authorList>
    </citation>
    <scope>NUCLEOTIDE SEQUENCE</scope>
    <source>
        <strain evidence="2">Hsosn_3</strain>
        <tissue evidence="2">Leaf</tissue>
    </source>
</reference>
<dbReference type="Proteomes" id="UP001237642">
    <property type="component" value="Unassembled WGS sequence"/>
</dbReference>
<reference evidence="2" key="1">
    <citation type="submission" date="2023-02" db="EMBL/GenBank/DDBJ databases">
        <title>Genome of toxic invasive species Heracleum sosnowskyi carries increased number of genes despite the absence of recent whole-genome duplications.</title>
        <authorList>
            <person name="Schelkunov M."/>
            <person name="Shtratnikova V."/>
            <person name="Makarenko M."/>
            <person name="Klepikova A."/>
            <person name="Omelchenko D."/>
            <person name="Novikova G."/>
            <person name="Obukhova E."/>
            <person name="Bogdanov V."/>
            <person name="Penin A."/>
            <person name="Logacheva M."/>
        </authorList>
    </citation>
    <scope>NUCLEOTIDE SEQUENCE</scope>
    <source>
        <strain evidence="2">Hsosn_3</strain>
        <tissue evidence="2">Leaf</tissue>
    </source>
</reference>
<gene>
    <name evidence="2" type="ORF">POM88_011592</name>
</gene>
<name>A0AAD8N1E7_9APIA</name>
<keyword evidence="2" id="KW-0808">Transferase</keyword>
<dbReference type="AlphaFoldDB" id="A0AAD8N1E7"/>
<dbReference type="EMBL" id="JAUIZM010000003">
    <property type="protein sequence ID" value="KAK1392536.1"/>
    <property type="molecule type" value="Genomic_DNA"/>
</dbReference>
<accession>A0AAD8N1E7</accession>
<evidence type="ECO:0000313" key="2">
    <source>
        <dbReference type="EMBL" id="KAK1392536.1"/>
    </source>
</evidence>
<keyword evidence="2" id="KW-0418">Kinase</keyword>
<evidence type="ECO:0000313" key="3">
    <source>
        <dbReference type="Proteomes" id="UP001237642"/>
    </source>
</evidence>
<comment type="caution">
    <text evidence="2">The sequence shown here is derived from an EMBL/GenBank/DDBJ whole genome shotgun (WGS) entry which is preliminary data.</text>
</comment>
<evidence type="ECO:0000256" key="1">
    <source>
        <dbReference type="SAM" id="MobiDB-lite"/>
    </source>
</evidence>
<dbReference type="PANTHER" id="PTHR33730">
    <property type="entry name" value="OS05G0542732 PROTEIN-RELATED"/>
    <property type="match status" value="1"/>
</dbReference>
<dbReference type="PANTHER" id="PTHR33730:SF4">
    <property type="entry name" value="OS05G0542732 PROTEIN"/>
    <property type="match status" value="1"/>
</dbReference>
<protein>
    <submittedName>
        <fullName evidence="2">MAPK kinase substrate protein</fullName>
    </submittedName>
</protein>
<dbReference type="GO" id="GO:0016301">
    <property type="term" value="F:kinase activity"/>
    <property type="evidence" value="ECO:0007669"/>
    <property type="project" value="UniProtKB-KW"/>
</dbReference>